<dbReference type="AlphaFoldDB" id="A0AA39DU02"/>
<name>A0AA39DU02_VITRO</name>
<dbReference type="PANTHER" id="PTHR24177">
    <property type="entry name" value="CASKIN"/>
    <property type="match status" value="1"/>
</dbReference>
<dbReference type="Gene3D" id="1.25.40.20">
    <property type="entry name" value="Ankyrin repeat-containing domain"/>
    <property type="match status" value="1"/>
</dbReference>
<dbReference type="PANTHER" id="PTHR24177:SF103">
    <property type="entry name" value="PGG DOMAIN-CONTAINING PROTEIN"/>
    <property type="match status" value="1"/>
</dbReference>
<dbReference type="GO" id="GO:0016020">
    <property type="term" value="C:membrane"/>
    <property type="evidence" value="ECO:0007669"/>
    <property type="project" value="TreeGrafter"/>
</dbReference>
<feature type="transmembrane region" description="Helical" evidence="2">
    <location>
        <begin position="284"/>
        <end position="303"/>
    </location>
</feature>
<evidence type="ECO:0000313" key="4">
    <source>
        <dbReference type="EMBL" id="KAJ9696069.1"/>
    </source>
</evidence>
<feature type="compositionally biased region" description="Basic and acidic residues" evidence="1">
    <location>
        <begin position="1"/>
        <end position="22"/>
    </location>
</feature>
<dbReference type="InterPro" id="IPR036770">
    <property type="entry name" value="Ankyrin_rpt-contain_sf"/>
</dbReference>
<reference evidence="4 5" key="1">
    <citation type="journal article" date="2023" name="BMC Biotechnol.">
        <title>Vitis rotundifolia cv Carlos genome sequencing.</title>
        <authorList>
            <person name="Huff M."/>
            <person name="Hulse-Kemp A."/>
            <person name="Scheffler B."/>
            <person name="Youngblood R."/>
            <person name="Simpson S."/>
            <person name="Babiker E."/>
            <person name="Staton M."/>
        </authorList>
    </citation>
    <scope>NUCLEOTIDE SEQUENCE [LARGE SCALE GENOMIC DNA]</scope>
    <source>
        <tissue evidence="4">Leaf</tissue>
    </source>
</reference>
<feature type="domain" description="PGG" evidence="3">
    <location>
        <begin position="165"/>
        <end position="274"/>
    </location>
</feature>
<gene>
    <name evidence="4" type="ORF">PVL29_008361</name>
</gene>
<feature type="transmembrane region" description="Helical" evidence="2">
    <location>
        <begin position="174"/>
        <end position="196"/>
    </location>
</feature>
<feature type="region of interest" description="Disordered" evidence="1">
    <location>
        <begin position="1"/>
        <end position="24"/>
    </location>
</feature>
<dbReference type="SUPFAM" id="SSF48403">
    <property type="entry name" value="Ankyrin repeat"/>
    <property type="match status" value="1"/>
</dbReference>
<feature type="transmembrane region" description="Helical" evidence="2">
    <location>
        <begin position="252"/>
        <end position="278"/>
    </location>
</feature>
<evidence type="ECO:0000313" key="5">
    <source>
        <dbReference type="Proteomes" id="UP001168098"/>
    </source>
</evidence>
<dbReference type="InterPro" id="IPR026961">
    <property type="entry name" value="PGG_dom"/>
</dbReference>
<proteinExistence type="predicted"/>
<organism evidence="4 5">
    <name type="scientific">Vitis rotundifolia</name>
    <name type="common">Muscadine grape</name>
    <dbReference type="NCBI Taxonomy" id="103349"/>
    <lineage>
        <taxon>Eukaryota</taxon>
        <taxon>Viridiplantae</taxon>
        <taxon>Streptophyta</taxon>
        <taxon>Embryophyta</taxon>
        <taxon>Tracheophyta</taxon>
        <taxon>Spermatophyta</taxon>
        <taxon>Magnoliopsida</taxon>
        <taxon>eudicotyledons</taxon>
        <taxon>Gunneridae</taxon>
        <taxon>Pentapetalae</taxon>
        <taxon>rosids</taxon>
        <taxon>Vitales</taxon>
        <taxon>Vitaceae</taxon>
        <taxon>Viteae</taxon>
        <taxon>Vitis</taxon>
    </lineage>
</organism>
<accession>A0AA39DU02</accession>
<evidence type="ECO:0000256" key="2">
    <source>
        <dbReference type="SAM" id="Phobius"/>
    </source>
</evidence>
<dbReference type="InterPro" id="IPR002110">
    <property type="entry name" value="Ankyrin_rpt"/>
</dbReference>
<dbReference type="Pfam" id="PF13962">
    <property type="entry name" value="PGG"/>
    <property type="match status" value="1"/>
</dbReference>
<dbReference type="EMBL" id="JARBHA010000007">
    <property type="protein sequence ID" value="KAJ9696069.1"/>
    <property type="molecule type" value="Genomic_DNA"/>
</dbReference>
<sequence length="325" mass="36130">MHADPRQQLENKTDTQNGKDPDTYMSPLLVAARHGTTEMVEKILEIQPAAILDVDPANKNIFVLAAEHKRFEVLELLREKFSNMKSAFRAVDNMGNNALHAAAMYRPGRWIGIPDGLQMQVETILFEAVKKSVPEYILRGSNNDNMTPKQVFDHTHAMLLETSRTWLKETSNQCSGLAGIIASVTFATSTAIPGGVTEKDRPKLENQLGFTIFAASSLIALSFSVTSAVVFLTIANSRHEKRDFAKKVPRMLFFGFFTLFISIAATLISFCGAHIYILGYKLKYAAIPLYALVVLPITVFSLAQFRKSYLQLALATFEMKIDDSG</sequence>
<dbReference type="Proteomes" id="UP001168098">
    <property type="component" value="Unassembled WGS sequence"/>
</dbReference>
<evidence type="ECO:0000259" key="3">
    <source>
        <dbReference type="Pfam" id="PF13962"/>
    </source>
</evidence>
<keyword evidence="2" id="KW-1133">Transmembrane helix</keyword>
<evidence type="ECO:0000256" key="1">
    <source>
        <dbReference type="SAM" id="MobiDB-lite"/>
    </source>
</evidence>
<dbReference type="Pfam" id="PF12796">
    <property type="entry name" value="Ank_2"/>
    <property type="match status" value="1"/>
</dbReference>
<protein>
    <recommendedName>
        <fullName evidence="3">PGG domain-containing protein</fullName>
    </recommendedName>
</protein>
<keyword evidence="5" id="KW-1185">Reference proteome</keyword>
<feature type="transmembrane region" description="Helical" evidence="2">
    <location>
        <begin position="208"/>
        <end position="232"/>
    </location>
</feature>
<keyword evidence="2" id="KW-0472">Membrane</keyword>
<keyword evidence="2" id="KW-0812">Transmembrane</keyword>
<comment type="caution">
    <text evidence="4">The sequence shown here is derived from an EMBL/GenBank/DDBJ whole genome shotgun (WGS) entry which is preliminary data.</text>
</comment>